<name>A0ABD3XH06_SINWO</name>
<organism evidence="1 2">
    <name type="scientific">Sinanodonta woodiana</name>
    <name type="common">Chinese pond mussel</name>
    <name type="synonym">Anodonta woodiana</name>
    <dbReference type="NCBI Taxonomy" id="1069815"/>
    <lineage>
        <taxon>Eukaryota</taxon>
        <taxon>Metazoa</taxon>
        <taxon>Spiralia</taxon>
        <taxon>Lophotrochozoa</taxon>
        <taxon>Mollusca</taxon>
        <taxon>Bivalvia</taxon>
        <taxon>Autobranchia</taxon>
        <taxon>Heteroconchia</taxon>
        <taxon>Palaeoheterodonta</taxon>
        <taxon>Unionida</taxon>
        <taxon>Unionoidea</taxon>
        <taxon>Unionidae</taxon>
        <taxon>Unioninae</taxon>
        <taxon>Sinanodonta</taxon>
    </lineage>
</organism>
<evidence type="ECO:0000313" key="2">
    <source>
        <dbReference type="Proteomes" id="UP001634394"/>
    </source>
</evidence>
<evidence type="ECO:0000313" key="1">
    <source>
        <dbReference type="EMBL" id="KAL3884718.1"/>
    </source>
</evidence>
<gene>
    <name evidence="1" type="ORF">ACJMK2_024830</name>
</gene>
<dbReference type="Proteomes" id="UP001634394">
    <property type="component" value="Unassembled WGS sequence"/>
</dbReference>
<proteinExistence type="predicted"/>
<accession>A0ABD3XH06</accession>
<dbReference type="EMBL" id="JBJQND010000002">
    <property type="protein sequence ID" value="KAL3884718.1"/>
    <property type="molecule type" value="Genomic_DNA"/>
</dbReference>
<dbReference type="AlphaFoldDB" id="A0ABD3XH06"/>
<protein>
    <submittedName>
        <fullName evidence="1">Uncharacterized protein</fullName>
    </submittedName>
</protein>
<keyword evidence="2" id="KW-1185">Reference proteome</keyword>
<reference evidence="1 2" key="1">
    <citation type="submission" date="2024-11" db="EMBL/GenBank/DDBJ databases">
        <title>Chromosome-level genome assembly of the freshwater bivalve Anodonta woodiana.</title>
        <authorList>
            <person name="Chen X."/>
        </authorList>
    </citation>
    <scope>NUCLEOTIDE SEQUENCE [LARGE SCALE GENOMIC DNA]</scope>
    <source>
        <strain evidence="1">MN2024</strain>
        <tissue evidence="1">Gills</tissue>
    </source>
</reference>
<comment type="caution">
    <text evidence="1">The sequence shown here is derived from an EMBL/GenBank/DDBJ whole genome shotgun (WGS) entry which is preliminary data.</text>
</comment>
<sequence>MNISVSSDIFGTATDYQVCAWGEYTTPVTPADVRAYCSVILFIWFMENDNQENEIEFAPLNGRMDDFNTHIGILDKSVKSLVSEQIVQDADFKKLEKRCENLETRTSQLDATHRVQELEIVRKVNKSDVIVKQFNVAVEKSLLKRSTRSKERKKKEMTLRNFMDTDDELMIKTKRSLKM</sequence>